<gene>
    <name evidence="3" type="primary">LOC113070363</name>
</gene>
<keyword evidence="2" id="KW-1185">Reference proteome</keyword>
<feature type="non-terminal residue" evidence="3">
    <location>
        <position position="245"/>
    </location>
</feature>
<protein>
    <submittedName>
        <fullName evidence="3">Phospholipase B1, membrane-associated-like</fullName>
    </submittedName>
</protein>
<dbReference type="KEGG" id="caua:113070363"/>
<dbReference type="Proteomes" id="UP000515129">
    <property type="component" value="Unplaced"/>
</dbReference>
<dbReference type="GeneID" id="113070363"/>
<sequence>MNQKQMILSIMGIKDHTFSSCAQIMILALLACRCSAVESLRCAVSSPSPSTPVSVHSLRPADVSMVSALVLSDVKRSDEIRALNMLSEILFTFNPDVTTVVPDQRSLMDHVKYMESLSSPTQWKLLLFFIPVDELSVCTDQDLNATIDATVNKVEQTLDSLHKKLKNTLVMLLFGVDFHMTGQVCQFQCEERYDENRRRLDTIVLMALLQESVSALLERRGWFGDREDFSVMLQSSPVHIELSNP</sequence>
<dbReference type="PANTHER" id="PTHR21325:SF31">
    <property type="entry name" value="GH22081P-RELATED"/>
    <property type="match status" value="1"/>
</dbReference>
<evidence type="ECO:0000313" key="2">
    <source>
        <dbReference type="Proteomes" id="UP000515129"/>
    </source>
</evidence>
<dbReference type="AlphaFoldDB" id="A0A6P6MS84"/>
<dbReference type="RefSeq" id="XP_026099427.1">
    <property type="nucleotide sequence ID" value="XM_026243642.1"/>
</dbReference>
<accession>A0A6P6MS84</accession>
<name>A0A6P6MS84_CARAU</name>
<proteinExistence type="predicted"/>
<evidence type="ECO:0000313" key="3">
    <source>
        <dbReference type="RefSeq" id="XP_026099427.1"/>
    </source>
</evidence>
<keyword evidence="1" id="KW-0732">Signal</keyword>
<organism evidence="2 3">
    <name type="scientific">Carassius auratus</name>
    <name type="common">Goldfish</name>
    <dbReference type="NCBI Taxonomy" id="7957"/>
    <lineage>
        <taxon>Eukaryota</taxon>
        <taxon>Metazoa</taxon>
        <taxon>Chordata</taxon>
        <taxon>Craniata</taxon>
        <taxon>Vertebrata</taxon>
        <taxon>Euteleostomi</taxon>
        <taxon>Actinopterygii</taxon>
        <taxon>Neopterygii</taxon>
        <taxon>Teleostei</taxon>
        <taxon>Ostariophysi</taxon>
        <taxon>Cypriniformes</taxon>
        <taxon>Cyprinidae</taxon>
        <taxon>Cyprininae</taxon>
        <taxon>Carassius</taxon>
    </lineage>
</organism>
<dbReference type="PANTHER" id="PTHR21325">
    <property type="entry name" value="PHOSPHOLIPASE B, PLB1"/>
    <property type="match status" value="1"/>
</dbReference>
<reference evidence="3" key="1">
    <citation type="submission" date="2025-08" db="UniProtKB">
        <authorList>
            <consortium name="RefSeq"/>
        </authorList>
    </citation>
    <scope>IDENTIFICATION</scope>
    <source>
        <strain evidence="3">Wakin</strain>
        <tissue evidence="3">Muscle</tissue>
    </source>
</reference>
<evidence type="ECO:0000256" key="1">
    <source>
        <dbReference type="SAM" id="SignalP"/>
    </source>
</evidence>
<dbReference type="InterPro" id="IPR038885">
    <property type="entry name" value="PLB1"/>
</dbReference>
<feature type="chain" id="PRO_5028410869" evidence="1">
    <location>
        <begin position="37"/>
        <end position="245"/>
    </location>
</feature>
<dbReference type="GO" id="GO:0004620">
    <property type="term" value="F:phospholipase activity"/>
    <property type="evidence" value="ECO:0007669"/>
    <property type="project" value="InterPro"/>
</dbReference>
<dbReference type="PROSITE" id="PS51257">
    <property type="entry name" value="PROKAR_LIPOPROTEIN"/>
    <property type="match status" value="1"/>
</dbReference>
<dbReference type="GO" id="GO:0006644">
    <property type="term" value="P:phospholipid metabolic process"/>
    <property type="evidence" value="ECO:0007669"/>
    <property type="project" value="TreeGrafter"/>
</dbReference>
<feature type="signal peptide" evidence="1">
    <location>
        <begin position="1"/>
        <end position="36"/>
    </location>
</feature>